<proteinExistence type="predicted"/>
<evidence type="ECO:0000256" key="2">
    <source>
        <dbReference type="SAM" id="SignalP"/>
    </source>
</evidence>
<keyword evidence="4" id="KW-1185">Reference proteome</keyword>
<gene>
    <name evidence="3" type="ORF">ACFP81_05620</name>
</gene>
<feature type="compositionally biased region" description="Low complexity" evidence="1">
    <location>
        <begin position="22"/>
        <end position="34"/>
    </location>
</feature>
<feature type="signal peptide" evidence="2">
    <location>
        <begin position="1"/>
        <end position="20"/>
    </location>
</feature>
<keyword evidence="2" id="KW-0732">Signal</keyword>
<sequence>MGRRHVLLALTLALTACTPAEPEASAPAPAQTQTNPLDSVPAKTSALSVQVVAARGATAG</sequence>
<feature type="region of interest" description="Disordered" evidence="1">
    <location>
        <begin position="22"/>
        <end position="41"/>
    </location>
</feature>
<dbReference type="RefSeq" id="WP_380082544.1">
    <property type="nucleotide sequence ID" value="NZ_JBHSWD010000001.1"/>
</dbReference>
<comment type="caution">
    <text evidence="3">The sequence shown here is derived from an EMBL/GenBank/DDBJ whole genome shotgun (WGS) entry which is preliminary data.</text>
</comment>
<dbReference type="Proteomes" id="UP001596297">
    <property type="component" value="Unassembled WGS sequence"/>
</dbReference>
<feature type="chain" id="PRO_5046714432" description="Efflux transporter periplasmic adaptor subunit" evidence="2">
    <location>
        <begin position="21"/>
        <end position="60"/>
    </location>
</feature>
<reference evidence="4" key="1">
    <citation type="journal article" date="2019" name="Int. J. Syst. Evol. Microbiol.">
        <title>The Global Catalogue of Microorganisms (GCM) 10K type strain sequencing project: providing services to taxonomists for standard genome sequencing and annotation.</title>
        <authorList>
            <consortium name="The Broad Institute Genomics Platform"/>
            <consortium name="The Broad Institute Genome Sequencing Center for Infectious Disease"/>
            <person name="Wu L."/>
            <person name="Ma J."/>
        </authorList>
    </citation>
    <scope>NUCLEOTIDE SEQUENCE [LARGE SCALE GENOMIC DNA]</scope>
    <source>
        <strain evidence="4">CGMCC 1.15772</strain>
    </source>
</reference>
<evidence type="ECO:0000313" key="4">
    <source>
        <dbReference type="Proteomes" id="UP001596297"/>
    </source>
</evidence>
<accession>A0ABW1YE84</accession>
<organism evidence="3 4">
    <name type="scientific">Deinococcus lacus</name>
    <dbReference type="NCBI Taxonomy" id="392561"/>
    <lineage>
        <taxon>Bacteria</taxon>
        <taxon>Thermotogati</taxon>
        <taxon>Deinococcota</taxon>
        <taxon>Deinococci</taxon>
        <taxon>Deinococcales</taxon>
        <taxon>Deinococcaceae</taxon>
        <taxon>Deinococcus</taxon>
    </lineage>
</organism>
<dbReference type="EMBL" id="JBHSWD010000001">
    <property type="protein sequence ID" value="MFC6591542.1"/>
    <property type="molecule type" value="Genomic_DNA"/>
</dbReference>
<evidence type="ECO:0000313" key="3">
    <source>
        <dbReference type="EMBL" id="MFC6591542.1"/>
    </source>
</evidence>
<protein>
    <recommendedName>
        <fullName evidence="5">Efflux transporter periplasmic adaptor subunit</fullName>
    </recommendedName>
</protein>
<evidence type="ECO:0008006" key="5">
    <source>
        <dbReference type="Google" id="ProtNLM"/>
    </source>
</evidence>
<dbReference type="PROSITE" id="PS51257">
    <property type="entry name" value="PROKAR_LIPOPROTEIN"/>
    <property type="match status" value="1"/>
</dbReference>
<evidence type="ECO:0000256" key="1">
    <source>
        <dbReference type="SAM" id="MobiDB-lite"/>
    </source>
</evidence>
<name>A0ABW1YE84_9DEIO</name>